<proteinExistence type="predicted"/>
<evidence type="ECO:0000256" key="1">
    <source>
        <dbReference type="SAM" id="MobiDB-lite"/>
    </source>
</evidence>
<reference evidence="2" key="2">
    <citation type="submission" date="2020-11" db="EMBL/GenBank/DDBJ databases">
        <authorList>
            <person name="McCartney M.A."/>
            <person name="Auch B."/>
            <person name="Kono T."/>
            <person name="Mallez S."/>
            <person name="Becker A."/>
            <person name="Gohl D.M."/>
            <person name="Silverstein K.A.T."/>
            <person name="Koren S."/>
            <person name="Bechman K.B."/>
            <person name="Herman A."/>
            <person name="Abrahante J.E."/>
            <person name="Garbe J."/>
        </authorList>
    </citation>
    <scope>NUCLEOTIDE SEQUENCE</scope>
    <source>
        <strain evidence="2">Duluth1</strain>
        <tissue evidence="2">Whole animal</tissue>
    </source>
</reference>
<dbReference type="Proteomes" id="UP000828390">
    <property type="component" value="Unassembled WGS sequence"/>
</dbReference>
<evidence type="ECO:0000313" key="3">
    <source>
        <dbReference type="Proteomes" id="UP000828390"/>
    </source>
</evidence>
<name>A0A9D4J284_DREPO</name>
<feature type="compositionally biased region" description="Polar residues" evidence="1">
    <location>
        <begin position="1"/>
        <end position="34"/>
    </location>
</feature>
<feature type="region of interest" description="Disordered" evidence="1">
    <location>
        <begin position="1"/>
        <end position="50"/>
    </location>
</feature>
<dbReference type="AlphaFoldDB" id="A0A9D4J284"/>
<accession>A0A9D4J284</accession>
<comment type="caution">
    <text evidence="2">The sequence shown here is derived from an EMBL/GenBank/DDBJ whole genome shotgun (WGS) entry which is preliminary data.</text>
</comment>
<sequence length="50" mass="5592">MLSTSETQHVSSNQRSNYASTSETQHVYANQRSNYAVDKRDTTLARQSAA</sequence>
<protein>
    <submittedName>
        <fullName evidence="2">Uncharacterized protein</fullName>
    </submittedName>
</protein>
<organism evidence="2 3">
    <name type="scientific">Dreissena polymorpha</name>
    <name type="common">Zebra mussel</name>
    <name type="synonym">Mytilus polymorpha</name>
    <dbReference type="NCBI Taxonomy" id="45954"/>
    <lineage>
        <taxon>Eukaryota</taxon>
        <taxon>Metazoa</taxon>
        <taxon>Spiralia</taxon>
        <taxon>Lophotrochozoa</taxon>
        <taxon>Mollusca</taxon>
        <taxon>Bivalvia</taxon>
        <taxon>Autobranchia</taxon>
        <taxon>Heteroconchia</taxon>
        <taxon>Euheterodonta</taxon>
        <taxon>Imparidentia</taxon>
        <taxon>Neoheterodontei</taxon>
        <taxon>Myida</taxon>
        <taxon>Dreissenoidea</taxon>
        <taxon>Dreissenidae</taxon>
        <taxon>Dreissena</taxon>
    </lineage>
</organism>
<reference evidence="2" key="1">
    <citation type="journal article" date="2019" name="bioRxiv">
        <title>The Genome of the Zebra Mussel, Dreissena polymorpha: A Resource for Invasive Species Research.</title>
        <authorList>
            <person name="McCartney M.A."/>
            <person name="Auch B."/>
            <person name="Kono T."/>
            <person name="Mallez S."/>
            <person name="Zhang Y."/>
            <person name="Obille A."/>
            <person name="Becker A."/>
            <person name="Abrahante J.E."/>
            <person name="Garbe J."/>
            <person name="Badalamenti J.P."/>
            <person name="Herman A."/>
            <person name="Mangelson H."/>
            <person name="Liachko I."/>
            <person name="Sullivan S."/>
            <person name="Sone E.D."/>
            <person name="Koren S."/>
            <person name="Silverstein K.A.T."/>
            <person name="Beckman K.B."/>
            <person name="Gohl D.M."/>
        </authorList>
    </citation>
    <scope>NUCLEOTIDE SEQUENCE</scope>
    <source>
        <strain evidence="2">Duluth1</strain>
        <tissue evidence="2">Whole animal</tissue>
    </source>
</reference>
<gene>
    <name evidence="2" type="ORF">DPMN_146331</name>
</gene>
<dbReference type="EMBL" id="JAIWYP010000007">
    <property type="protein sequence ID" value="KAH3792832.1"/>
    <property type="molecule type" value="Genomic_DNA"/>
</dbReference>
<keyword evidence="3" id="KW-1185">Reference proteome</keyword>
<evidence type="ECO:0000313" key="2">
    <source>
        <dbReference type="EMBL" id="KAH3792832.1"/>
    </source>
</evidence>